<feature type="non-terminal residue" evidence="2">
    <location>
        <position position="1"/>
    </location>
</feature>
<dbReference type="AlphaFoldDB" id="A0A3P6TQY0"/>
<feature type="compositionally biased region" description="Polar residues" evidence="1">
    <location>
        <begin position="120"/>
        <end position="132"/>
    </location>
</feature>
<sequence length="237" mass="25122">GSSEKTESPTSLPQSAALPPRPGGVESRKHFVSSSSSSAASNADCPEPRCEADNKSDTEDDFELIEVNGKRDGSGPDLSRQVAQTTPQVCQMEEPYEYLPSSEWATTLLNALSEDDKSISSRTGDSESSQRPIISETVGEASKSASPTDAGAPLKASTPDSIVSTDKTSPSKTIGNGLNNNLNAGPITVRVCTLNCQSRERHCDRPETNRSCPKISKLTPVAGMASLPHIILVRECC</sequence>
<dbReference type="EMBL" id="UYRU01043356">
    <property type="protein sequence ID" value="VDK81530.1"/>
    <property type="molecule type" value="Genomic_DNA"/>
</dbReference>
<accession>A0A3P6TQY0</accession>
<evidence type="ECO:0000313" key="2">
    <source>
        <dbReference type="EMBL" id="VDK81530.1"/>
    </source>
</evidence>
<feature type="region of interest" description="Disordered" evidence="1">
    <location>
        <begin position="1"/>
        <end position="94"/>
    </location>
</feature>
<feature type="region of interest" description="Disordered" evidence="1">
    <location>
        <begin position="116"/>
        <end position="180"/>
    </location>
</feature>
<evidence type="ECO:0000256" key="1">
    <source>
        <dbReference type="SAM" id="MobiDB-lite"/>
    </source>
</evidence>
<keyword evidence="3" id="KW-1185">Reference proteome</keyword>
<proteinExistence type="predicted"/>
<protein>
    <submittedName>
        <fullName evidence="2">Uncharacterized protein</fullName>
    </submittedName>
</protein>
<feature type="compositionally biased region" description="Basic and acidic residues" evidence="1">
    <location>
        <begin position="46"/>
        <end position="57"/>
    </location>
</feature>
<reference evidence="2 3" key="1">
    <citation type="submission" date="2018-11" db="EMBL/GenBank/DDBJ databases">
        <authorList>
            <consortium name="Pathogen Informatics"/>
        </authorList>
    </citation>
    <scope>NUCLEOTIDE SEQUENCE [LARGE SCALE GENOMIC DNA]</scope>
</reference>
<organism evidence="2 3">
    <name type="scientific">Dibothriocephalus latus</name>
    <name type="common">Fish tapeworm</name>
    <name type="synonym">Diphyllobothrium latum</name>
    <dbReference type="NCBI Taxonomy" id="60516"/>
    <lineage>
        <taxon>Eukaryota</taxon>
        <taxon>Metazoa</taxon>
        <taxon>Spiralia</taxon>
        <taxon>Lophotrochozoa</taxon>
        <taxon>Platyhelminthes</taxon>
        <taxon>Cestoda</taxon>
        <taxon>Eucestoda</taxon>
        <taxon>Diphyllobothriidea</taxon>
        <taxon>Diphyllobothriidae</taxon>
        <taxon>Dibothriocephalus</taxon>
    </lineage>
</organism>
<feature type="compositionally biased region" description="Polar residues" evidence="1">
    <location>
        <begin position="158"/>
        <end position="174"/>
    </location>
</feature>
<name>A0A3P6TQY0_DIBLA</name>
<evidence type="ECO:0000313" key="3">
    <source>
        <dbReference type="Proteomes" id="UP000281553"/>
    </source>
</evidence>
<dbReference type="Proteomes" id="UP000281553">
    <property type="component" value="Unassembled WGS sequence"/>
</dbReference>
<gene>
    <name evidence="2" type="ORF">DILT_LOCUS3244</name>
</gene>